<dbReference type="SUPFAM" id="SSF81383">
    <property type="entry name" value="F-box domain"/>
    <property type="match status" value="1"/>
</dbReference>
<dbReference type="InterPro" id="IPR036047">
    <property type="entry name" value="F-box-like_dom_sf"/>
</dbReference>
<evidence type="ECO:0000259" key="1">
    <source>
        <dbReference type="PROSITE" id="PS50181"/>
    </source>
</evidence>
<name>A0AAD8SXH0_LOLMU</name>
<feature type="domain" description="F-box" evidence="1">
    <location>
        <begin position="57"/>
        <end position="93"/>
    </location>
</feature>
<dbReference type="InterPro" id="IPR055302">
    <property type="entry name" value="F-box_dom-containing"/>
</dbReference>
<dbReference type="Proteomes" id="UP001231189">
    <property type="component" value="Unassembled WGS sequence"/>
</dbReference>
<reference evidence="2" key="1">
    <citation type="submission" date="2023-07" db="EMBL/GenBank/DDBJ databases">
        <title>A chromosome-level genome assembly of Lolium multiflorum.</title>
        <authorList>
            <person name="Chen Y."/>
            <person name="Copetti D."/>
            <person name="Kolliker R."/>
            <person name="Studer B."/>
        </authorList>
    </citation>
    <scope>NUCLEOTIDE SEQUENCE</scope>
    <source>
        <strain evidence="2">02402/16</strain>
        <tissue evidence="2">Leaf</tissue>
    </source>
</reference>
<organism evidence="2 3">
    <name type="scientific">Lolium multiflorum</name>
    <name type="common">Italian ryegrass</name>
    <name type="synonym">Lolium perenne subsp. multiflorum</name>
    <dbReference type="NCBI Taxonomy" id="4521"/>
    <lineage>
        <taxon>Eukaryota</taxon>
        <taxon>Viridiplantae</taxon>
        <taxon>Streptophyta</taxon>
        <taxon>Embryophyta</taxon>
        <taxon>Tracheophyta</taxon>
        <taxon>Spermatophyta</taxon>
        <taxon>Magnoliopsida</taxon>
        <taxon>Liliopsida</taxon>
        <taxon>Poales</taxon>
        <taxon>Poaceae</taxon>
        <taxon>BOP clade</taxon>
        <taxon>Pooideae</taxon>
        <taxon>Poodae</taxon>
        <taxon>Poeae</taxon>
        <taxon>Poeae Chloroplast Group 2 (Poeae type)</taxon>
        <taxon>Loliodinae</taxon>
        <taxon>Loliinae</taxon>
        <taxon>Lolium</taxon>
    </lineage>
</organism>
<gene>
    <name evidence="2" type="ORF">QYE76_053589</name>
</gene>
<comment type="caution">
    <text evidence="2">The sequence shown here is derived from an EMBL/GenBank/DDBJ whole genome shotgun (WGS) entry which is preliminary data.</text>
</comment>
<dbReference type="InterPro" id="IPR053781">
    <property type="entry name" value="F-box_AtFBL13-like"/>
</dbReference>
<dbReference type="Pfam" id="PF08387">
    <property type="entry name" value="FBD"/>
    <property type="match status" value="1"/>
</dbReference>
<dbReference type="SUPFAM" id="SSF52047">
    <property type="entry name" value="RNI-like"/>
    <property type="match status" value="1"/>
</dbReference>
<dbReference type="InterPro" id="IPR006566">
    <property type="entry name" value="FBD"/>
</dbReference>
<sequence length="513" mass="56594">MPGAPPRSPGHRSSSGAGVGRVAVDDLMSALLTCLPDPPFSAARGRGTLFCGAAGQEDRISHLPKALLSNIISRLPAKDAARTTTLSTRWRRLWASTPLILDDADLVVFPQRGGPPRVDWAAVFAAVDRILTSHPGPFRCVHLTVCHMAPHGGALARWLRLLAAKRVEDLVFVSRPFPVHVRLPADVLRISSLRRLYLGFWHLPDLLPGLPRGPEVFPHLQEIGLCHNATRSALSAEVIEHLLQCSPVLEKLAIILNYDGPTHVSVRSRSLRCVVLWMSLAWELAVVATPRLERLILWQTIPGYPCEFFVTKVKIRNAPELRVLGYLEPSIHVLEIGNTVIQAGTRMTPANMVPSVKILAVKVRFGIRKEAKMIPTFLRCFPGVETLHVMSDEADEPSGKCNLKFWQEVAPIDCLEARVKKVVFSQFRGKRMELAFLRFVLERAQILEKLVVVLANGDTATEDDETCTKLKALATAKRASQSPPTVVIVAREGDSAWCFHRASDLSASDPFDG</sequence>
<dbReference type="InterPro" id="IPR001810">
    <property type="entry name" value="F-box_dom"/>
</dbReference>
<keyword evidence="3" id="KW-1185">Reference proteome</keyword>
<dbReference type="InterPro" id="IPR055411">
    <property type="entry name" value="LRR_FXL15/At3g58940/PEG3-like"/>
</dbReference>
<dbReference type="Gene3D" id="1.20.1280.50">
    <property type="match status" value="1"/>
</dbReference>
<accession>A0AAD8SXH0</accession>
<dbReference type="Pfam" id="PF00646">
    <property type="entry name" value="F-box"/>
    <property type="match status" value="1"/>
</dbReference>
<dbReference type="EMBL" id="JAUUTY010000003">
    <property type="protein sequence ID" value="KAK1665430.1"/>
    <property type="molecule type" value="Genomic_DNA"/>
</dbReference>
<protein>
    <recommendedName>
        <fullName evidence="1">F-box domain-containing protein</fullName>
    </recommendedName>
</protein>
<dbReference type="PROSITE" id="PS50181">
    <property type="entry name" value="FBOX"/>
    <property type="match status" value="1"/>
</dbReference>
<proteinExistence type="predicted"/>
<evidence type="ECO:0000313" key="2">
    <source>
        <dbReference type="EMBL" id="KAK1665430.1"/>
    </source>
</evidence>
<dbReference type="PANTHER" id="PTHR32141">
    <property type="match status" value="1"/>
</dbReference>
<dbReference type="PANTHER" id="PTHR32141:SF116">
    <property type="entry name" value="FBD DOMAIN-CONTAINING PROTEIN"/>
    <property type="match status" value="1"/>
</dbReference>
<dbReference type="Pfam" id="PF24758">
    <property type="entry name" value="LRR_At5g56370"/>
    <property type="match status" value="1"/>
</dbReference>
<dbReference type="CDD" id="cd22160">
    <property type="entry name" value="F-box_AtFBL13-like"/>
    <property type="match status" value="1"/>
</dbReference>
<dbReference type="AlphaFoldDB" id="A0AAD8SXH0"/>
<evidence type="ECO:0000313" key="3">
    <source>
        <dbReference type="Proteomes" id="UP001231189"/>
    </source>
</evidence>